<protein>
    <submittedName>
        <fullName evidence="1">D56daf56-c38b-4352-911c-2be237144fde</fullName>
    </submittedName>
</protein>
<comment type="caution">
    <text evidence="1">The sequence shown here is derived from an EMBL/GenBank/DDBJ whole genome shotgun (WGS) entry which is preliminary data.</text>
</comment>
<gene>
    <name evidence="1" type="ORF">SCLTRI_LOCUS2235</name>
</gene>
<accession>A0A8H2VPB1</accession>
<dbReference type="EMBL" id="CAJHIA010000008">
    <property type="protein sequence ID" value="CAD6442444.1"/>
    <property type="molecule type" value="Genomic_DNA"/>
</dbReference>
<evidence type="ECO:0000313" key="2">
    <source>
        <dbReference type="Proteomes" id="UP000624404"/>
    </source>
</evidence>
<name>A0A8H2VPB1_9HELO</name>
<proteinExistence type="predicted"/>
<reference evidence="1" key="1">
    <citation type="submission" date="2020-10" db="EMBL/GenBank/DDBJ databases">
        <authorList>
            <person name="Kusch S."/>
        </authorList>
    </citation>
    <scope>NUCLEOTIDE SEQUENCE</scope>
    <source>
        <strain evidence="1">SwB9</strain>
    </source>
</reference>
<sequence>MHTTTPCYIITTTCCMQYLVAWGERTWARTRAEVTFPLMCKFRQVQTGSYDQDQILPKNLTSPAIDTKARAKLVDRGCAVCLSITRPSPATTTSHRTT</sequence>
<organism evidence="1 2">
    <name type="scientific">Sclerotinia trifoliorum</name>
    <dbReference type="NCBI Taxonomy" id="28548"/>
    <lineage>
        <taxon>Eukaryota</taxon>
        <taxon>Fungi</taxon>
        <taxon>Dikarya</taxon>
        <taxon>Ascomycota</taxon>
        <taxon>Pezizomycotina</taxon>
        <taxon>Leotiomycetes</taxon>
        <taxon>Helotiales</taxon>
        <taxon>Sclerotiniaceae</taxon>
        <taxon>Sclerotinia</taxon>
    </lineage>
</organism>
<evidence type="ECO:0000313" key="1">
    <source>
        <dbReference type="EMBL" id="CAD6442444.1"/>
    </source>
</evidence>
<dbReference type="Proteomes" id="UP000624404">
    <property type="component" value="Unassembled WGS sequence"/>
</dbReference>
<keyword evidence="2" id="KW-1185">Reference proteome</keyword>
<dbReference type="AlphaFoldDB" id="A0A8H2VPB1"/>